<dbReference type="PANTHER" id="PTHR48069">
    <property type="entry name" value="DIHYDROFOLATE REDUCTASE"/>
    <property type="match status" value="1"/>
</dbReference>
<dbReference type="SUPFAM" id="SSF53597">
    <property type="entry name" value="Dihydrofolate reductase-like"/>
    <property type="match status" value="1"/>
</dbReference>
<organism evidence="11 12">
    <name type="scientific">Cobetia crustatorum</name>
    <dbReference type="NCBI Taxonomy" id="553385"/>
    <lineage>
        <taxon>Bacteria</taxon>
        <taxon>Pseudomonadati</taxon>
        <taxon>Pseudomonadota</taxon>
        <taxon>Gammaproteobacteria</taxon>
        <taxon>Oceanospirillales</taxon>
        <taxon>Halomonadaceae</taxon>
        <taxon>Cobetia</taxon>
    </lineage>
</organism>
<dbReference type="GO" id="GO:0005829">
    <property type="term" value="C:cytosol"/>
    <property type="evidence" value="ECO:0007669"/>
    <property type="project" value="TreeGrafter"/>
</dbReference>
<dbReference type="InterPro" id="IPR001796">
    <property type="entry name" value="DHFR_dom"/>
</dbReference>
<dbReference type="EMBL" id="VNFH01000008">
    <property type="protein sequence ID" value="TVU69208.1"/>
    <property type="molecule type" value="Genomic_DNA"/>
</dbReference>
<dbReference type="RefSeq" id="WP_024951087.1">
    <property type="nucleotide sequence ID" value="NZ_CAWOWR010000137.1"/>
</dbReference>
<accession>A0A558HJG3</accession>
<dbReference type="FunFam" id="3.40.430.10:FF:000001">
    <property type="entry name" value="Dihydrofolate reductase"/>
    <property type="match status" value="1"/>
</dbReference>
<comment type="catalytic activity">
    <reaction evidence="8">
        <text>(6S)-5,6,7,8-tetrahydrofolate + NADP(+) = 7,8-dihydrofolate + NADPH + H(+)</text>
        <dbReference type="Rhea" id="RHEA:15009"/>
        <dbReference type="ChEBI" id="CHEBI:15378"/>
        <dbReference type="ChEBI" id="CHEBI:57451"/>
        <dbReference type="ChEBI" id="CHEBI:57453"/>
        <dbReference type="ChEBI" id="CHEBI:57783"/>
        <dbReference type="ChEBI" id="CHEBI:58349"/>
        <dbReference type="EC" id="1.5.1.3"/>
    </reaction>
</comment>
<dbReference type="Pfam" id="PF00186">
    <property type="entry name" value="DHFR_1"/>
    <property type="match status" value="1"/>
</dbReference>
<keyword evidence="6 8" id="KW-0560">Oxidoreductase</keyword>
<comment type="function">
    <text evidence="7 8">Key enzyme in folate metabolism. Catalyzes an essential reaction for de novo glycine and purine synthesis, and for DNA precursor synthesis.</text>
</comment>
<feature type="domain" description="DHFR" evidence="10">
    <location>
        <begin position="18"/>
        <end position="180"/>
    </location>
</feature>
<name>A0A558HJG3_9GAMM</name>
<evidence type="ECO:0000256" key="3">
    <source>
        <dbReference type="ARBA" id="ARBA00012856"/>
    </source>
</evidence>
<dbReference type="GO" id="GO:0046654">
    <property type="term" value="P:tetrahydrofolate biosynthetic process"/>
    <property type="evidence" value="ECO:0007669"/>
    <property type="project" value="UniProtKB-UniPathway"/>
</dbReference>
<dbReference type="Proteomes" id="UP000319941">
    <property type="component" value="Unassembled WGS sequence"/>
</dbReference>
<gene>
    <name evidence="11" type="ORF">FQP86_12185</name>
</gene>
<keyword evidence="12" id="KW-1185">Reference proteome</keyword>
<dbReference type="PANTHER" id="PTHR48069:SF3">
    <property type="entry name" value="DIHYDROFOLATE REDUCTASE"/>
    <property type="match status" value="1"/>
</dbReference>
<comment type="pathway">
    <text evidence="1 8">Cofactor biosynthesis; tetrahydrofolate biosynthesis; 5,6,7,8-tetrahydrofolate from 7,8-dihydrofolate: step 1/1.</text>
</comment>
<dbReference type="GO" id="GO:0070401">
    <property type="term" value="F:NADP+ binding"/>
    <property type="evidence" value="ECO:0007669"/>
    <property type="project" value="UniProtKB-ARBA"/>
</dbReference>
<dbReference type="CDD" id="cd00209">
    <property type="entry name" value="DHFR"/>
    <property type="match status" value="1"/>
</dbReference>
<protein>
    <recommendedName>
        <fullName evidence="3 8">Dihydrofolate reductase</fullName>
        <ecNumber evidence="3 8">1.5.1.3</ecNumber>
    </recommendedName>
</protein>
<dbReference type="AlphaFoldDB" id="A0A558HJG3"/>
<keyword evidence="5 8" id="KW-0521">NADP</keyword>
<dbReference type="GO" id="GO:0046452">
    <property type="term" value="P:dihydrofolate metabolic process"/>
    <property type="evidence" value="ECO:0007669"/>
    <property type="project" value="TreeGrafter"/>
</dbReference>
<evidence type="ECO:0000256" key="4">
    <source>
        <dbReference type="ARBA" id="ARBA00022563"/>
    </source>
</evidence>
<dbReference type="InterPro" id="IPR024072">
    <property type="entry name" value="DHFR-like_dom_sf"/>
</dbReference>
<dbReference type="GO" id="GO:0046655">
    <property type="term" value="P:folic acid metabolic process"/>
    <property type="evidence" value="ECO:0007669"/>
    <property type="project" value="TreeGrafter"/>
</dbReference>
<dbReference type="PIRSF" id="PIRSF000194">
    <property type="entry name" value="DHFR"/>
    <property type="match status" value="1"/>
</dbReference>
<reference evidence="11 12" key="1">
    <citation type="submission" date="2019-07" db="EMBL/GenBank/DDBJ databases">
        <title>Diversity of Bacteria from Kongsfjorden, Arctic.</title>
        <authorList>
            <person name="Yu Y."/>
        </authorList>
    </citation>
    <scope>NUCLEOTIDE SEQUENCE [LARGE SCALE GENOMIC DNA]</scope>
    <source>
        <strain evidence="11 12">SM1923</strain>
    </source>
</reference>
<dbReference type="GO" id="GO:0006730">
    <property type="term" value="P:one-carbon metabolic process"/>
    <property type="evidence" value="ECO:0007669"/>
    <property type="project" value="UniProtKB-KW"/>
</dbReference>
<dbReference type="OrthoDB" id="9804315at2"/>
<proteinExistence type="inferred from homology"/>
<evidence type="ECO:0000256" key="6">
    <source>
        <dbReference type="ARBA" id="ARBA00023002"/>
    </source>
</evidence>
<evidence type="ECO:0000256" key="7">
    <source>
        <dbReference type="ARBA" id="ARBA00025067"/>
    </source>
</evidence>
<dbReference type="Gene3D" id="3.40.430.10">
    <property type="entry name" value="Dihydrofolate Reductase, subunit A"/>
    <property type="match status" value="1"/>
</dbReference>
<dbReference type="PROSITE" id="PS51330">
    <property type="entry name" value="DHFR_2"/>
    <property type="match status" value="1"/>
</dbReference>
<dbReference type="EC" id="1.5.1.3" evidence="3 8"/>
<evidence type="ECO:0000256" key="8">
    <source>
        <dbReference type="PIRNR" id="PIRNR000194"/>
    </source>
</evidence>
<dbReference type="PRINTS" id="PR00070">
    <property type="entry name" value="DHFR"/>
</dbReference>
<dbReference type="STRING" id="553385.GCA_000591415_00770"/>
<evidence type="ECO:0000256" key="9">
    <source>
        <dbReference type="RuleBase" id="RU004474"/>
    </source>
</evidence>
<dbReference type="UniPathway" id="UPA00077">
    <property type="reaction ID" value="UER00158"/>
</dbReference>
<evidence type="ECO:0000259" key="10">
    <source>
        <dbReference type="PROSITE" id="PS51330"/>
    </source>
</evidence>
<evidence type="ECO:0000256" key="2">
    <source>
        <dbReference type="ARBA" id="ARBA00009539"/>
    </source>
</evidence>
<evidence type="ECO:0000256" key="5">
    <source>
        <dbReference type="ARBA" id="ARBA00022857"/>
    </source>
</evidence>
<dbReference type="InterPro" id="IPR017925">
    <property type="entry name" value="DHFR_CS"/>
</dbReference>
<keyword evidence="4 8" id="KW-0554">One-carbon metabolism</keyword>
<sequence length="183" mass="20026">MSNSAFVPLGASADTVVPVAMIAAMSVNRVIGVENQLPWYLPEDLKFFKYVTQGKPVIMGRKTFASIGRALPNRLNIVVTRDTDFAHDGVRVCHDLAAALNMADNHAMIEGVDEIMVIGGGQIYAQALPIATRLYLTEVAVEIEGDAHFPMLDANWQEAQRVPGESGEGMPAYDFVRYERSDV</sequence>
<dbReference type="GO" id="GO:0004146">
    <property type="term" value="F:dihydrofolate reductase activity"/>
    <property type="evidence" value="ECO:0007669"/>
    <property type="project" value="UniProtKB-EC"/>
</dbReference>
<comment type="similarity">
    <text evidence="2 8 9">Belongs to the dihydrofolate reductase family.</text>
</comment>
<evidence type="ECO:0000313" key="11">
    <source>
        <dbReference type="EMBL" id="TVU69208.1"/>
    </source>
</evidence>
<dbReference type="PROSITE" id="PS00075">
    <property type="entry name" value="DHFR_1"/>
    <property type="match status" value="1"/>
</dbReference>
<evidence type="ECO:0000313" key="12">
    <source>
        <dbReference type="Proteomes" id="UP000319941"/>
    </source>
</evidence>
<dbReference type="InterPro" id="IPR012259">
    <property type="entry name" value="DHFR"/>
</dbReference>
<comment type="caution">
    <text evidence="11">The sequence shown here is derived from an EMBL/GenBank/DDBJ whole genome shotgun (WGS) entry which is preliminary data.</text>
</comment>
<evidence type="ECO:0000256" key="1">
    <source>
        <dbReference type="ARBA" id="ARBA00004903"/>
    </source>
</evidence>